<dbReference type="Pfam" id="PF03793">
    <property type="entry name" value="PASTA"/>
    <property type="match status" value="1"/>
</dbReference>
<dbReference type="FunFam" id="1.10.3810.10:FF:000001">
    <property type="entry name" value="Penicillin-binding protein 1A"/>
    <property type="match status" value="1"/>
</dbReference>
<dbReference type="PROSITE" id="PS51178">
    <property type="entry name" value="PASTA"/>
    <property type="match status" value="1"/>
</dbReference>
<gene>
    <name evidence="17" type="ORF">J4573_07725</name>
</gene>
<keyword evidence="10" id="KW-0511">Multifunctional enzyme</keyword>
<keyword evidence="7" id="KW-0378">Hydrolase</keyword>
<evidence type="ECO:0000256" key="8">
    <source>
        <dbReference type="ARBA" id="ARBA00022960"/>
    </source>
</evidence>
<dbReference type="EMBL" id="JAGEOJ010000003">
    <property type="protein sequence ID" value="MBO2446975.1"/>
    <property type="molecule type" value="Genomic_DNA"/>
</dbReference>
<dbReference type="PANTHER" id="PTHR32282:SF33">
    <property type="entry name" value="PEPTIDOGLYCAN GLYCOSYLTRANSFERASE"/>
    <property type="match status" value="1"/>
</dbReference>
<feature type="domain" description="PASTA" evidence="16">
    <location>
        <begin position="669"/>
        <end position="736"/>
    </location>
</feature>
<evidence type="ECO:0000256" key="11">
    <source>
        <dbReference type="ARBA" id="ARBA00023316"/>
    </source>
</evidence>
<evidence type="ECO:0000256" key="10">
    <source>
        <dbReference type="ARBA" id="ARBA00023268"/>
    </source>
</evidence>
<evidence type="ECO:0000259" key="16">
    <source>
        <dbReference type="PROSITE" id="PS51178"/>
    </source>
</evidence>
<evidence type="ECO:0000256" key="7">
    <source>
        <dbReference type="ARBA" id="ARBA00022801"/>
    </source>
</evidence>
<dbReference type="GO" id="GO:0030288">
    <property type="term" value="C:outer membrane-bounded periplasmic space"/>
    <property type="evidence" value="ECO:0007669"/>
    <property type="project" value="TreeGrafter"/>
</dbReference>
<dbReference type="GO" id="GO:0071555">
    <property type="term" value="P:cell wall organization"/>
    <property type="evidence" value="ECO:0007669"/>
    <property type="project" value="UniProtKB-KW"/>
</dbReference>
<dbReference type="InterPro" id="IPR012338">
    <property type="entry name" value="Beta-lactam/transpept-like"/>
</dbReference>
<evidence type="ECO:0000256" key="5">
    <source>
        <dbReference type="ARBA" id="ARBA00022676"/>
    </source>
</evidence>
<comment type="similarity">
    <text evidence="1">In the C-terminal section; belongs to the transpeptidase family.</text>
</comment>
<dbReference type="InterPro" id="IPR005543">
    <property type="entry name" value="PASTA_dom"/>
</dbReference>
<evidence type="ECO:0000256" key="13">
    <source>
        <dbReference type="ARBA" id="ARBA00049902"/>
    </source>
</evidence>
<evidence type="ECO:0000256" key="15">
    <source>
        <dbReference type="SAM" id="SignalP"/>
    </source>
</evidence>
<feature type="chain" id="PRO_5037910901" evidence="15">
    <location>
        <begin position="18"/>
        <end position="777"/>
    </location>
</feature>
<dbReference type="PANTHER" id="PTHR32282">
    <property type="entry name" value="BINDING PROTEIN TRANSPEPTIDASE, PUTATIVE-RELATED"/>
    <property type="match status" value="1"/>
</dbReference>
<keyword evidence="8" id="KW-0133">Cell shape</keyword>
<dbReference type="InterPro" id="IPR001264">
    <property type="entry name" value="Glyco_trans_51"/>
</dbReference>
<evidence type="ECO:0000256" key="9">
    <source>
        <dbReference type="ARBA" id="ARBA00022984"/>
    </source>
</evidence>
<dbReference type="GO" id="GO:0008360">
    <property type="term" value="P:regulation of cell shape"/>
    <property type="evidence" value="ECO:0007669"/>
    <property type="project" value="UniProtKB-KW"/>
</dbReference>
<dbReference type="GO" id="GO:0006508">
    <property type="term" value="P:proteolysis"/>
    <property type="evidence" value="ECO:0007669"/>
    <property type="project" value="UniProtKB-KW"/>
</dbReference>
<keyword evidence="11" id="KW-0961">Cell wall biogenesis/degradation</keyword>
<evidence type="ECO:0000313" key="17">
    <source>
        <dbReference type="EMBL" id="MBO2446975.1"/>
    </source>
</evidence>
<keyword evidence="9" id="KW-0573">Peptidoglycan synthesis</keyword>
<dbReference type="AlphaFoldDB" id="A0A939P7F0"/>
<keyword evidence="4" id="KW-0645">Protease</keyword>
<name>A0A939P7F0_9ACTN</name>
<evidence type="ECO:0000313" key="18">
    <source>
        <dbReference type="Proteomes" id="UP000669179"/>
    </source>
</evidence>
<feature type="compositionally biased region" description="Pro residues" evidence="14">
    <location>
        <begin position="746"/>
        <end position="760"/>
    </location>
</feature>
<comment type="catalytic activity">
    <reaction evidence="13">
        <text>[GlcNAc-(1-&gt;4)-Mur2Ac(oyl-L-Ala-gamma-D-Glu-L-Lys-D-Ala-D-Ala)](n)-di-trans,octa-cis-undecaprenyl diphosphate + beta-D-GlcNAc-(1-&gt;4)-Mur2Ac(oyl-L-Ala-gamma-D-Glu-L-Lys-D-Ala-D-Ala)-di-trans,octa-cis-undecaprenyl diphosphate = [GlcNAc-(1-&gt;4)-Mur2Ac(oyl-L-Ala-gamma-D-Glu-L-Lys-D-Ala-D-Ala)](n+1)-di-trans,octa-cis-undecaprenyl diphosphate + di-trans,octa-cis-undecaprenyl diphosphate + H(+)</text>
        <dbReference type="Rhea" id="RHEA:23708"/>
        <dbReference type="Rhea" id="RHEA-COMP:9602"/>
        <dbReference type="Rhea" id="RHEA-COMP:9603"/>
        <dbReference type="ChEBI" id="CHEBI:15378"/>
        <dbReference type="ChEBI" id="CHEBI:58405"/>
        <dbReference type="ChEBI" id="CHEBI:60033"/>
        <dbReference type="ChEBI" id="CHEBI:78435"/>
        <dbReference type="EC" id="2.4.99.28"/>
    </reaction>
</comment>
<reference evidence="17" key="1">
    <citation type="submission" date="2021-03" db="EMBL/GenBank/DDBJ databases">
        <authorList>
            <person name="Kanchanasin P."/>
            <person name="Saeng-In P."/>
            <person name="Phongsopitanun W."/>
            <person name="Yuki M."/>
            <person name="Kudo T."/>
            <person name="Ohkuma M."/>
            <person name="Tanasupawat S."/>
        </authorList>
    </citation>
    <scope>NUCLEOTIDE SEQUENCE</scope>
    <source>
        <strain evidence="17">GKU 128</strain>
    </source>
</reference>
<dbReference type="Gene3D" id="3.30.10.20">
    <property type="match status" value="1"/>
</dbReference>
<organism evidence="17 18">
    <name type="scientific">Actinomadura barringtoniae</name>
    <dbReference type="NCBI Taxonomy" id="1427535"/>
    <lineage>
        <taxon>Bacteria</taxon>
        <taxon>Bacillati</taxon>
        <taxon>Actinomycetota</taxon>
        <taxon>Actinomycetes</taxon>
        <taxon>Streptosporangiales</taxon>
        <taxon>Thermomonosporaceae</taxon>
        <taxon>Actinomadura</taxon>
    </lineage>
</organism>
<dbReference type="Proteomes" id="UP000669179">
    <property type="component" value="Unassembled WGS sequence"/>
</dbReference>
<comment type="similarity">
    <text evidence="2">In the N-terminal section; belongs to the glycosyltransferase 51 family.</text>
</comment>
<dbReference type="InterPro" id="IPR050396">
    <property type="entry name" value="Glycosyltr_51/Transpeptidase"/>
</dbReference>
<evidence type="ECO:0000256" key="12">
    <source>
        <dbReference type="ARBA" id="ARBA00034000"/>
    </source>
</evidence>
<evidence type="ECO:0000256" key="6">
    <source>
        <dbReference type="ARBA" id="ARBA00022679"/>
    </source>
</evidence>
<dbReference type="Gene3D" id="3.40.710.10">
    <property type="entry name" value="DD-peptidase/beta-lactamase superfamily"/>
    <property type="match status" value="1"/>
</dbReference>
<dbReference type="GO" id="GO:0009252">
    <property type="term" value="P:peptidoglycan biosynthetic process"/>
    <property type="evidence" value="ECO:0007669"/>
    <property type="project" value="UniProtKB-KW"/>
</dbReference>
<dbReference type="SUPFAM" id="SSF56601">
    <property type="entry name" value="beta-lactamase/transpeptidase-like"/>
    <property type="match status" value="1"/>
</dbReference>
<dbReference type="CDD" id="cd06577">
    <property type="entry name" value="PASTA_pknB"/>
    <property type="match status" value="1"/>
</dbReference>
<keyword evidence="5" id="KW-0328">Glycosyltransferase</keyword>
<evidence type="ECO:0000256" key="2">
    <source>
        <dbReference type="ARBA" id="ARBA00007739"/>
    </source>
</evidence>
<keyword evidence="6" id="KW-0808">Transferase</keyword>
<dbReference type="InterPro" id="IPR036950">
    <property type="entry name" value="PBP_transglycosylase"/>
</dbReference>
<proteinExistence type="inferred from homology"/>
<dbReference type="GO" id="GO:0008658">
    <property type="term" value="F:penicillin binding"/>
    <property type="evidence" value="ECO:0007669"/>
    <property type="project" value="InterPro"/>
</dbReference>
<feature type="compositionally biased region" description="Low complexity" evidence="14">
    <location>
        <begin position="761"/>
        <end position="777"/>
    </location>
</feature>
<dbReference type="GO" id="GO:0008955">
    <property type="term" value="F:peptidoglycan glycosyltransferase activity"/>
    <property type="evidence" value="ECO:0007669"/>
    <property type="project" value="UniProtKB-EC"/>
</dbReference>
<evidence type="ECO:0000256" key="3">
    <source>
        <dbReference type="ARBA" id="ARBA00022645"/>
    </source>
</evidence>
<feature type="region of interest" description="Disordered" evidence="14">
    <location>
        <begin position="421"/>
        <end position="444"/>
    </location>
</feature>
<feature type="region of interest" description="Disordered" evidence="14">
    <location>
        <begin position="701"/>
        <end position="777"/>
    </location>
</feature>
<feature type="compositionally biased region" description="Basic and acidic residues" evidence="14">
    <location>
        <begin position="652"/>
        <end position="678"/>
    </location>
</feature>
<dbReference type="InterPro" id="IPR023346">
    <property type="entry name" value="Lysozyme-like_dom_sf"/>
</dbReference>
<feature type="signal peptide" evidence="15">
    <location>
        <begin position="1"/>
        <end position="17"/>
    </location>
</feature>
<evidence type="ECO:0000256" key="14">
    <source>
        <dbReference type="SAM" id="MobiDB-lite"/>
    </source>
</evidence>
<comment type="caution">
    <text evidence="17">The sequence shown here is derived from an EMBL/GenBank/DDBJ whole genome shotgun (WGS) entry which is preliminary data.</text>
</comment>
<evidence type="ECO:0000256" key="1">
    <source>
        <dbReference type="ARBA" id="ARBA00007090"/>
    </source>
</evidence>
<keyword evidence="3" id="KW-0121">Carboxypeptidase</keyword>
<evidence type="ECO:0000256" key="4">
    <source>
        <dbReference type="ARBA" id="ARBA00022670"/>
    </source>
</evidence>
<sequence length="777" mass="82730">MVAGGLVALLILPTACAAGLGARDGAHWFQSDPADLNTSGVPQLSRILAADGSTLATFFYQNRVDVPFDKIAPVARKAVLAIEDSRFYEHGALDSQGTLRALASNLGSGKVTQGGSGITQQYVKNLLLTQADNKDEAQAAKEISAARKIRELRFAVALEKKYSKDEILRRYLNIAYYGDGAYGIEAASKHYFNHPAAQLTLPEAATLAGVIRYPYAYDPTRYKERAKERRDVVLARMAQLGWISGPQQRAAAAEPLTLHLHETPSGCVVSKAPFFCDYVQREILTNPVFGETPKARERLLKRGGLTIHTTLDWQSQKAAQSAVDSHVPRKNSAHKAAAEAMVEPGTGEIKGMVVDRKLGSDRERGKTWINFAADADHGSSIGMQAGSTFKAFTLAAALENDLPFGTRLEAPRAFTPTGYRDCKGRNVSDPSHSLRNSADGEGGREFSLTTGTHHSVNTFFLALEREVGLCDTVKMAERLGMRQGNGKALEQFPSFTLGFNPVSPVRLAAAYAAFGARGRYCQPVAIRSITDAAGKKLKVPGAGCKQVMDKGVADAVNYVLKGVLTKGTARGMGIGRPAAGKTGTVDNFSAAWFAGYTPDLASAVWVGDPRGGYAHPMENLCMDGECYGAVFGATIPAPIWQDSMSGALEGRPAADFHEPPDHYFSKGTGEDRTKVPDVRGMKPSEAIARLRAAGFSVDMGGSVDSDQYERGTVADQSPGPGSSAEPGATVVIRVSKGKKKDKPGGQPTPPGFPPGIPPGQNPGQNPPGQNKPGRNGG</sequence>
<dbReference type="SUPFAM" id="SSF53955">
    <property type="entry name" value="Lysozyme-like"/>
    <property type="match status" value="1"/>
</dbReference>
<accession>A0A939P7F0</accession>
<dbReference type="Pfam" id="PF00912">
    <property type="entry name" value="Transgly"/>
    <property type="match status" value="1"/>
</dbReference>
<dbReference type="SUPFAM" id="SSF54184">
    <property type="entry name" value="Penicillin-binding protein 2x (pbp-2x), c-terminal domain"/>
    <property type="match status" value="1"/>
</dbReference>
<keyword evidence="15" id="KW-0732">Signal</keyword>
<dbReference type="Gene3D" id="1.10.3810.10">
    <property type="entry name" value="Biosynthetic peptidoglycan transglycosylase-like"/>
    <property type="match status" value="1"/>
</dbReference>
<dbReference type="GO" id="GO:0009002">
    <property type="term" value="F:serine-type D-Ala-D-Ala carboxypeptidase activity"/>
    <property type="evidence" value="ECO:0007669"/>
    <property type="project" value="UniProtKB-EC"/>
</dbReference>
<dbReference type="Pfam" id="PF00905">
    <property type="entry name" value="Transpeptidase"/>
    <property type="match status" value="1"/>
</dbReference>
<protein>
    <submittedName>
        <fullName evidence="17">Penicillin-binding protein</fullName>
    </submittedName>
</protein>
<keyword evidence="18" id="KW-1185">Reference proteome</keyword>
<comment type="catalytic activity">
    <reaction evidence="12">
        <text>Preferential cleavage: (Ac)2-L-Lys-D-Ala-|-D-Ala. Also transpeptidation of peptidyl-alanyl moieties that are N-acyl substituents of D-alanine.</text>
        <dbReference type="EC" id="3.4.16.4"/>
    </reaction>
</comment>
<feature type="region of interest" description="Disordered" evidence="14">
    <location>
        <begin position="650"/>
        <end position="678"/>
    </location>
</feature>
<dbReference type="SMART" id="SM00740">
    <property type="entry name" value="PASTA"/>
    <property type="match status" value="1"/>
</dbReference>
<dbReference type="InterPro" id="IPR001460">
    <property type="entry name" value="PCN-bd_Tpept"/>
</dbReference>